<name>A0A810PX04_9FIRM</name>
<feature type="domain" description="DUF58" evidence="2">
    <location>
        <begin position="198"/>
        <end position="240"/>
    </location>
</feature>
<geneLocation type="plasmid" evidence="3 4">
    <name>pMM35_02</name>
</geneLocation>
<accession>A0A810PX04</accession>
<dbReference type="PANTHER" id="PTHR34351:SF1">
    <property type="entry name" value="SLR1927 PROTEIN"/>
    <property type="match status" value="1"/>
</dbReference>
<dbReference type="InterPro" id="IPR002881">
    <property type="entry name" value="DUF58"/>
</dbReference>
<dbReference type="EMBL" id="AP023417">
    <property type="protein sequence ID" value="BCK80200.1"/>
    <property type="molecule type" value="Genomic_DNA"/>
</dbReference>
<evidence type="ECO:0000313" key="4">
    <source>
        <dbReference type="Proteomes" id="UP000681343"/>
    </source>
</evidence>
<dbReference type="KEGG" id="vfa:MM35RIKEN_23920"/>
<protein>
    <recommendedName>
        <fullName evidence="2">DUF58 domain-containing protein</fullName>
    </recommendedName>
</protein>
<proteinExistence type="predicted"/>
<dbReference type="RefSeq" id="WP_212822206.1">
    <property type="nucleotide sequence ID" value="NZ_AP023417.1"/>
</dbReference>
<sequence length="365" mass="40618">MRKTILGSALCYLILLLALAALLLTSGSFWALAGLCLLLLLPLASWAVNFYVRRHLQADILTPATAAKRTAVSCRVRIRNGAFLPVMRYGCQVSIRNDLTEEDQTVTLTGSIGAKGESSQTILLQSSFCGRVYVQISRFTLLDYLGLLPMKALVKADARLTILPDLYPMEADMTARPAYADDGTSNRRGEDRSEVYQLREYRPGDDIRQIHWKLSSKLDELILKEASQPESRSLLVFWDKRPGGNPQQMDALAEVVSSAGMALLQSGVPYTLCWTDRDDLQVQDISEENQLLQAIPSLVKTRGSAECRLPKTDGYSRILCFGTAPEEQLLTDGRVHFILCTEEQYPGATTFAPQNYSEAMQRLEV</sequence>
<gene>
    <name evidence="3" type="ORF">MM35RIKEN_23920</name>
</gene>
<evidence type="ECO:0000259" key="2">
    <source>
        <dbReference type="Pfam" id="PF01882"/>
    </source>
</evidence>
<dbReference type="Pfam" id="PF01882">
    <property type="entry name" value="DUF58"/>
    <property type="match status" value="1"/>
</dbReference>
<keyword evidence="1" id="KW-0472">Membrane</keyword>
<evidence type="ECO:0000313" key="3">
    <source>
        <dbReference type="EMBL" id="BCK80200.1"/>
    </source>
</evidence>
<keyword evidence="1" id="KW-0812">Transmembrane</keyword>
<reference evidence="3" key="1">
    <citation type="submission" date="2020-09" db="EMBL/GenBank/DDBJ databases">
        <title>New species isolated from human feces.</title>
        <authorList>
            <person name="Kitahara M."/>
            <person name="Shigeno Y."/>
            <person name="Shime M."/>
            <person name="Matsumoto Y."/>
            <person name="Nakamura S."/>
            <person name="Motooka D."/>
            <person name="Fukuoka S."/>
            <person name="Nishikawa H."/>
            <person name="Benno Y."/>
        </authorList>
    </citation>
    <scope>NUCLEOTIDE SEQUENCE</scope>
    <source>
        <strain evidence="3">MM35</strain>
        <plasmid evidence="3">pMM35_02</plasmid>
    </source>
</reference>
<evidence type="ECO:0000256" key="1">
    <source>
        <dbReference type="SAM" id="Phobius"/>
    </source>
</evidence>
<keyword evidence="1" id="KW-1133">Transmembrane helix</keyword>
<organism evidence="3 4">
    <name type="scientific">Vescimonas fastidiosa</name>
    <dbReference type="NCBI Taxonomy" id="2714353"/>
    <lineage>
        <taxon>Bacteria</taxon>
        <taxon>Bacillati</taxon>
        <taxon>Bacillota</taxon>
        <taxon>Clostridia</taxon>
        <taxon>Eubacteriales</taxon>
        <taxon>Oscillospiraceae</taxon>
        <taxon>Vescimonas</taxon>
    </lineage>
</organism>
<feature type="transmembrane region" description="Helical" evidence="1">
    <location>
        <begin position="30"/>
        <end position="52"/>
    </location>
</feature>
<dbReference type="Proteomes" id="UP000681343">
    <property type="component" value="Plasmid pMM35_02"/>
</dbReference>
<dbReference type="PANTHER" id="PTHR34351">
    <property type="entry name" value="SLR1927 PROTEIN-RELATED"/>
    <property type="match status" value="1"/>
</dbReference>
<keyword evidence="4" id="KW-1185">Reference proteome</keyword>
<dbReference type="AlphaFoldDB" id="A0A810PX04"/>
<keyword evidence="3" id="KW-0614">Plasmid</keyword>